<evidence type="ECO:0000313" key="2">
    <source>
        <dbReference type="EMBL" id="NYH25443.1"/>
    </source>
</evidence>
<dbReference type="Proteomes" id="UP000540929">
    <property type="component" value="Unassembled WGS sequence"/>
</dbReference>
<proteinExistence type="predicted"/>
<name>A0A7Z0B9N4_9BURK</name>
<dbReference type="AlphaFoldDB" id="A0A7Z0B9N4"/>
<accession>A0A7Z0B9N4</accession>
<comment type="caution">
    <text evidence="2">The sequence shown here is derived from an EMBL/GenBank/DDBJ whole genome shotgun (WGS) entry which is preliminary data.</text>
</comment>
<protein>
    <submittedName>
        <fullName evidence="2">Anti-sigma factor RsiW</fullName>
    </submittedName>
</protein>
<gene>
    <name evidence="2" type="ORF">GGD40_005014</name>
</gene>
<evidence type="ECO:0000256" key="1">
    <source>
        <dbReference type="SAM" id="MobiDB-lite"/>
    </source>
</evidence>
<sequence>MKIDDAILLAYVDGDLPDDECVKVEHAIHESAEIASRVSMLRASQLPYAEAFDQQSLPPVPESLSRSVDEMIRQHLANASAQQQSAGVADASRRSEPEEVSLGENVHRFKPRAKSLPTLSWPKLAVAFVAGAFCCGLALRLVPQLAGSGNNGSGSVVTASSDAAMMPWIKAAAGYQQLYTRDTVALLQPDMNVTTATVADIRHVDNLAMQIPDLSSQGLTFKRVQRLRFHDKALVQIVYLPQKGNPVALCVLKEAKADAAPSDGNVHGMAVVSWRRGQLGYALIGEPGTVDLDALGKQLYNGQVTTTVGSNDNGVPDPRA</sequence>
<feature type="region of interest" description="Disordered" evidence="1">
    <location>
        <begin position="79"/>
        <end position="104"/>
    </location>
</feature>
<dbReference type="EMBL" id="JACCAS010000002">
    <property type="protein sequence ID" value="NYH25443.1"/>
    <property type="molecule type" value="Genomic_DNA"/>
</dbReference>
<keyword evidence="3" id="KW-1185">Reference proteome</keyword>
<evidence type="ECO:0000313" key="3">
    <source>
        <dbReference type="Proteomes" id="UP000540929"/>
    </source>
</evidence>
<dbReference type="RefSeq" id="WP_179745397.1">
    <property type="nucleotide sequence ID" value="NZ_JACCAS010000002.1"/>
</dbReference>
<reference evidence="2 3" key="1">
    <citation type="submission" date="2020-07" db="EMBL/GenBank/DDBJ databases">
        <title>Exploring microbial biodiversity for novel pathways involved in the catabolism of aromatic compounds derived from lignin.</title>
        <authorList>
            <person name="Elkins J."/>
        </authorList>
    </citation>
    <scope>NUCLEOTIDE SEQUENCE [LARGE SCALE GENOMIC DNA]</scope>
    <source>
        <strain evidence="2 3">H2C3C</strain>
    </source>
</reference>
<organism evidence="2 3">
    <name type="scientific">Paraburkholderia bryophila</name>
    <dbReference type="NCBI Taxonomy" id="420952"/>
    <lineage>
        <taxon>Bacteria</taxon>
        <taxon>Pseudomonadati</taxon>
        <taxon>Pseudomonadota</taxon>
        <taxon>Betaproteobacteria</taxon>
        <taxon>Burkholderiales</taxon>
        <taxon>Burkholderiaceae</taxon>
        <taxon>Paraburkholderia</taxon>
    </lineage>
</organism>